<dbReference type="InterPro" id="IPR021387">
    <property type="entry name" value="DUF3023"/>
</dbReference>
<dbReference type="EMBL" id="CP000236">
    <property type="protein sequence ID" value="ABD45525.1"/>
    <property type="molecule type" value="Genomic_DNA"/>
</dbReference>
<name>Q2GGD3_EHRCR</name>
<reference evidence="1 2" key="1">
    <citation type="journal article" date="2006" name="PLoS Genet.">
        <title>Comparative genomics of emerging human ehrlichiosis agents.</title>
        <authorList>
            <person name="Dunning Hotopp J.C."/>
            <person name="Lin M."/>
            <person name="Madupu R."/>
            <person name="Crabtree J."/>
            <person name="Angiuoli S.V."/>
            <person name="Eisen J.A."/>
            <person name="Seshadri R."/>
            <person name="Ren Q."/>
            <person name="Wu M."/>
            <person name="Utterback T.R."/>
            <person name="Smith S."/>
            <person name="Lewis M."/>
            <person name="Khouri H."/>
            <person name="Zhang C."/>
            <person name="Niu H."/>
            <person name="Lin Q."/>
            <person name="Ohashi N."/>
            <person name="Zhi N."/>
            <person name="Nelson W."/>
            <person name="Brinkac L.M."/>
            <person name="Dodson R.J."/>
            <person name="Rosovitz M.J."/>
            <person name="Sundaram J."/>
            <person name="Daugherty S.C."/>
            <person name="Davidsen T."/>
            <person name="Durkin A.S."/>
            <person name="Gwinn M."/>
            <person name="Haft D.H."/>
            <person name="Selengut J.D."/>
            <person name="Sullivan S.A."/>
            <person name="Zafar N."/>
            <person name="Zhou L."/>
            <person name="Benahmed F."/>
            <person name="Forberger H."/>
            <person name="Halpin R."/>
            <person name="Mulligan S."/>
            <person name="Robinson J."/>
            <person name="White O."/>
            <person name="Rikihisa Y."/>
            <person name="Tettelin H."/>
        </authorList>
    </citation>
    <scope>NUCLEOTIDE SEQUENCE [LARGE SCALE GENOMIC DNA]</scope>
    <source>
        <strain evidence="2">ATCC CRL-10679 / Arkansas</strain>
    </source>
</reference>
<sequence>MLNRQYIRGRTTYNLSLCNKLSICAVNLKSCYVIGNTGPRGKTLVRVTQTHKDEKLPIPNTGDTIFLLKGNIPAYILRDDPELRRLTGKRNLGPFTRSAHFHIYLVVSESKIDEFRQDVSSNVDRDGKVFTCGNLGYYGDLVLGRIPGGPYDCAFNECRDLEYFSGLDLDFVVSKQKPDDSSCCQSCIPRSTKQDNTQNDSSCCQSCIPRSTKQDDTRRQRPEMRQVLAWDYDLQSAVNSQGFVEEEHARAQEREEREQRYRVRAEVMTELMDISVAGIERDLNIIQSHMNK</sequence>
<dbReference type="KEGG" id="ech:ECH_0695"/>
<evidence type="ECO:0000313" key="1">
    <source>
        <dbReference type="EMBL" id="ABD45525.1"/>
    </source>
</evidence>
<dbReference type="Pfam" id="PF11224">
    <property type="entry name" value="DUF3023"/>
    <property type="match status" value="1"/>
</dbReference>
<evidence type="ECO:0000313" key="2">
    <source>
        <dbReference type="Proteomes" id="UP000008320"/>
    </source>
</evidence>
<dbReference type="HOGENOM" id="CLU_083847_0_0_5"/>
<keyword evidence="2" id="KW-1185">Reference proteome</keyword>
<dbReference type="RefSeq" id="WP_011452763.1">
    <property type="nucleotide sequence ID" value="NC_007799.1"/>
</dbReference>
<dbReference type="AlphaFoldDB" id="Q2GGD3"/>
<accession>Q2GGD3</accession>
<protein>
    <submittedName>
        <fullName evidence="1">Uncharacterized protein</fullName>
    </submittedName>
</protein>
<dbReference type="STRING" id="205920.ECH_0695"/>
<proteinExistence type="predicted"/>
<dbReference type="OrthoDB" id="338237at2"/>
<organism evidence="1 2">
    <name type="scientific">Ehrlichia chaffeensis (strain ATCC CRL-10679 / Arkansas)</name>
    <dbReference type="NCBI Taxonomy" id="205920"/>
    <lineage>
        <taxon>Bacteria</taxon>
        <taxon>Pseudomonadati</taxon>
        <taxon>Pseudomonadota</taxon>
        <taxon>Alphaproteobacteria</taxon>
        <taxon>Rickettsiales</taxon>
        <taxon>Anaplasmataceae</taxon>
        <taxon>Ehrlichia</taxon>
    </lineage>
</organism>
<dbReference type="Proteomes" id="UP000008320">
    <property type="component" value="Chromosome"/>
</dbReference>
<gene>
    <name evidence="1" type="ordered locus">ECH_0695</name>
</gene>